<organism evidence="6 7">
    <name type="scientific">Cimex lectularius</name>
    <name type="common">Bed bug</name>
    <name type="synonym">Acanthia lectularia</name>
    <dbReference type="NCBI Taxonomy" id="79782"/>
    <lineage>
        <taxon>Eukaryota</taxon>
        <taxon>Metazoa</taxon>
        <taxon>Ecdysozoa</taxon>
        <taxon>Arthropoda</taxon>
        <taxon>Hexapoda</taxon>
        <taxon>Insecta</taxon>
        <taxon>Pterygota</taxon>
        <taxon>Neoptera</taxon>
        <taxon>Paraneoptera</taxon>
        <taxon>Hemiptera</taxon>
        <taxon>Heteroptera</taxon>
        <taxon>Panheteroptera</taxon>
        <taxon>Cimicomorpha</taxon>
        <taxon>Cimicidae</taxon>
        <taxon>Cimex</taxon>
    </lineage>
</organism>
<keyword evidence="3 5" id="KW-1133">Transmembrane helix</keyword>
<comment type="subcellular location">
    <subcellularLocation>
        <location evidence="1">Membrane</location>
        <topology evidence="1">Multi-pass membrane protein</topology>
    </subcellularLocation>
</comment>
<evidence type="ECO:0000256" key="5">
    <source>
        <dbReference type="RuleBase" id="RU004379"/>
    </source>
</evidence>
<evidence type="ECO:0000256" key="1">
    <source>
        <dbReference type="ARBA" id="ARBA00004141"/>
    </source>
</evidence>
<evidence type="ECO:0000313" key="7">
    <source>
        <dbReference type="Proteomes" id="UP000494040"/>
    </source>
</evidence>
<evidence type="ECO:0000256" key="4">
    <source>
        <dbReference type="ARBA" id="ARBA00023136"/>
    </source>
</evidence>
<accession>A0A8I6RNV2</accession>
<feature type="transmembrane region" description="Helical" evidence="5">
    <location>
        <begin position="67"/>
        <end position="88"/>
    </location>
</feature>
<comment type="similarity">
    <text evidence="5">Belongs to the BI1 family.</text>
</comment>
<dbReference type="Pfam" id="PF01027">
    <property type="entry name" value="Bax1-I"/>
    <property type="match status" value="1"/>
</dbReference>
<dbReference type="PANTHER" id="PTHR23291">
    <property type="entry name" value="BAX INHIBITOR-RELATED"/>
    <property type="match status" value="1"/>
</dbReference>
<dbReference type="PANTHER" id="PTHR23291:SF47">
    <property type="entry name" value="TRANSMEMBRANE BAX INHIBITOR MOTIF CONTAINING 7"/>
    <property type="match status" value="1"/>
</dbReference>
<sequence length="212" mass="23644">MNEASLANIEKCTAYYLHNSWCRSVLCHYSPSASKSKISIVAIVVNIVLVIMLVCCEGVRRKAPMNFIVLGLFTLTEGFLLGVIAASYNSSEVMIALGMCAVVVFSLTIFSFQTKMDFTKWGGALFACFIIFFIFSLLAFIFMKGRLMQLIIAAVGACIFSLFIIYDTQLMLGGKHKYSISPEEYIFASLNLYLDIINLFIYILQFIGASRS</sequence>
<keyword evidence="7" id="KW-1185">Reference proteome</keyword>
<keyword evidence="2 5" id="KW-0812">Transmembrane</keyword>
<evidence type="ECO:0000313" key="6">
    <source>
        <dbReference type="EnsemblMetazoa" id="XP_014248376.1"/>
    </source>
</evidence>
<feature type="transmembrane region" description="Helical" evidence="5">
    <location>
        <begin position="148"/>
        <end position="166"/>
    </location>
</feature>
<name>A0A8I6RNV2_CIMLE</name>
<evidence type="ECO:0000256" key="2">
    <source>
        <dbReference type="ARBA" id="ARBA00022692"/>
    </source>
</evidence>
<dbReference type="EnsemblMetazoa" id="XM_014392890.2">
    <property type="protein sequence ID" value="XP_014248376.1"/>
    <property type="gene ID" value="LOC106666021"/>
</dbReference>
<feature type="transmembrane region" description="Helical" evidence="5">
    <location>
        <begin position="186"/>
        <end position="207"/>
    </location>
</feature>
<dbReference type="InterPro" id="IPR006214">
    <property type="entry name" value="Bax_inhibitor_1-related"/>
</dbReference>
<dbReference type="GO" id="GO:0016020">
    <property type="term" value="C:membrane"/>
    <property type="evidence" value="ECO:0007669"/>
    <property type="project" value="UniProtKB-SubCell"/>
</dbReference>
<proteinExistence type="inferred from homology"/>
<dbReference type="GeneID" id="106666021"/>
<dbReference type="OrthoDB" id="6626720at2759"/>
<feature type="transmembrane region" description="Helical" evidence="5">
    <location>
        <begin position="124"/>
        <end position="142"/>
    </location>
</feature>
<dbReference type="AlphaFoldDB" id="A0A8I6RNV2"/>
<reference evidence="6" key="1">
    <citation type="submission" date="2022-01" db="UniProtKB">
        <authorList>
            <consortium name="EnsemblMetazoa"/>
        </authorList>
    </citation>
    <scope>IDENTIFICATION</scope>
</reference>
<dbReference type="RefSeq" id="XP_014248376.1">
    <property type="nucleotide sequence ID" value="XM_014392890.2"/>
</dbReference>
<protein>
    <submittedName>
        <fullName evidence="6">Uncharacterized protein</fullName>
    </submittedName>
</protein>
<feature type="transmembrane region" description="Helical" evidence="5">
    <location>
        <begin position="94"/>
        <end position="112"/>
    </location>
</feature>
<dbReference type="Proteomes" id="UP000494040">
    <property type="component" value="Unassembled WGS sequence"/>
</dbReference>
<feature type="transmembrane region" description="Helical" evidence="5">
    <location>
        <begin position="38"/>
        <end position="55"/>
    </location>
</feature>
<evidence type="ECO:0000256" key="3">
    <source>
        <dbReference type="ARBA" id="ARBA00022989"/>
    </source>
</evidence>
<keyword evidence="4 5" id="KW-0472">Membrane</keyword>